<feature type="domain" description="Ionotropic glutamate receptor C-terminal" evidence="13">
    <location>
        <begin position="28"/>
        <end position="347"/>
    </location>
</feature>
<dbReference type="InterPro" id="IPR001638">
    <property type="entry name" value="Solute-binding_3/MltF_N"/>
</dbReference>
<dbReference type="InterPro" id="IPR001320">
    <property type="entry name" value="Iontro_rcpt_C"/>
</dbReference>
<accession>A0A838L5H7</accession>
<dbReference type="RefSeq" id="WP_160365899.1">
    <property type="nucleotide sequence ID" value="NZ_JACEIB010000006.1"/>
</dbReference>
<keyword evidence="9" id="KW-0407">Ion channel</keyword>
<dbReference type="SUPFAM" id="SSF53850">
    <property type="entry name" value="Periplasmic binding protein-like II"/>
    <property type="match status" value="1"/>
</dbReference>
<feature type="transmembrane region" description="Helical" evidence="10">
    <location>
        <begin position="132"/>
        <end position="158"/>
    </location>
</feature>
<protein>
    <submittedName>
        <fullName evidence="14">Transporter substrate-binding domain-containing protein</fullName>
    </submittedName>
</protein>
<evidence type="ECO:0000256" key="8">
    <source>
        <dbReference type="ARBA" id="ARBA00023180"/>
    </source>
</evidence>
<sequence length="357" mass="38928">MCFLRYLVVLCAALFAIPAAAQQQPGAPLVIATHEAPPFAMKRPDGQWQGLAIDLWRGIAHDQNLNFRFQDTSLQNMVDGVAQGRYAASVGALTVTPGRELKIDFTHPYYTTGFGIAVGKSPPAWLVLLRNFFTWGFLQAVLALASVLLVIGFLFWLAERRANDEQFGGSTAKGIGAGFWFSAVTMTTVGYGDKAPRTLAGRIIATVWMFAAIIIISTFTGMIASSLTESRLSGQIKNADDLASAKVGSIAGSAAEDWLNRTDVGFQRYPTIQAGLDAVASGQIDAFVYDRPLLRYVIKQQYSRKLRLVPGNFGRQDYAFGLPQGSKLREGINESLLRRIDGQPWNALVKQTLGANE</sequence>
<feature type="domain" description="Solute-binding protein family 3/N-terminal" evidence="12">
    <location>
        <begin position="28"/>
        <end position="356"/>
    </location>
</feature>
<evidence type="ECO:0000259" key="12">
    <source>
        <dbReference type="SMART" id="SM00062"/>
    </source>
</evidence>
<dbReference type="Gene3D" id="1.10.287.70">
    <property type="match status" value="1"/>
</dbReference>
<feature type="transmembrane region" description="Helical" evidence="10">
    <location>
        <begin position="203"/>
        <end position="227"/>
    </location>
</feature>
<keyword evidence="5" id="KW-0406">Ion transport</keyword>
<evidence type="ECO:0000256" key="11">
    <source>
        <dbReference type="SAM" id="SignalP"/>
    </source>
</evidence>
<dbReference type="AlphaFoldDB" id="A0A838L5H7"/>
<keyword evidence="6 10" id="KW-0472">Membrane</keyword>
<evidence type="ECO:0000313" key="15">
    <source>
        <dbReference type="Proteomes" id="UP000570166"/>
    </source>
</evidence>
<dbReference type="InterPro" id="IPR015683">
    <property type="entry name" value="Ionotropic_Glu_rcpt"/>
</dbReference>
<keyword evidence="15" id="KW-1185">Reference proteome</keyword>
<evidence type="ECO:0000256" key="1">
    <source>
        <dbReference type="ARBA" id="ARBA00004141"/>
    </source>
</evidence>
<reference evidence="14 15" key="1">
    <citation type="submission" date="2020-07" db="EMBL/GenBank/DDBJ databases">
        <authorList>
            <person name="Sun Q."/>
        </authorList>
    </citation>
    <scope>NUCLEOTIDE SEQUENCE [LARGE SCALE GENOMIC DNA]</scope>
    <source>
        <strain evidence="14 15">CGMCC 1.13654</strain>
    </source>
</reference>
<evidence type="ECO:0000256" key="3">
    <source>
        <dbReference type="ARBA" id="ARBA00022692"/>
    </source>
</evidence>
<feature type="transmembrane region" description="Helical" evidence="10">
    <location>
        <begin position="170"/>
        <end position="191"/>
    </location>
</feature>
<dbReference type="GO" id="GO:0015276">
    <property type="term" value="F:ligand-gated monoatomic ion channel activity"/>
    <property type="evidence" value="ECO:0007669"/>
    <property type="project" value="InterPro"/>
</dbReference>
<keyword evidence="2" id="KW-0813">Transport</keyword>
<dbReference type="Proteomes" id="UP000570166">
    <property type="component" value="Unassembled WGS sequence"/>
</dbReference>
<organism evidence="14 15">
    <name type="scientific">Sphingomonas chungangi</name>
    <dbReference type="NCBI Taxonomy" id="2683589"/>
    <lineage>
        <taxon>Bacteria</taxon>
        <taxon>Pseudomonadati</taxon>
        <taxon>Pseudomonadota</taxon>
        <taxon>Alphaproteobacteria</taxon>
        <taxon>Sphingomonadales</taxon>
        <taxon>Sphingomonadaceae</taxon>
        <taxon>Sphingomonas</taxon>
    </lineage>
</organism>
<dbReference type="SMART" id="SM00079">
    <property type="entry name" value="PBPe"/>
    <property type="match status" value="1"/>
</dbReference>
<evidence type="ECO:0000256" key="2">
    <source>
        <dbReference type="ARBA" id="ARBA00022448"/>
    </source>
</evidence>
<gene>
    <name evidence="14" type="ORF">HZF05_09915</name>
</gene>
<comment type="caution">
    <text evidence="14">The sequence shown here is derived from an EMBL/GenBank/DDBJ whole genome shotgun (WGS) entry which is preliminary data.</text>
</comment>
<evidence type="ECO:0000256" key="9">
    <source>
        <dbReference type="ARBA" id="ARBA00023303"/>
    </source>
</evidence>
<proteinExistence type="predicted"/>
<evidence type="ECO:0000256" key="4">
    <source>
        <dbReference type="ARBA" id="ARBA00022989"/>
    </source>
</evidence>
<dbReference type="SUPFAM" id="SSF81324">
    <property type="entry name" value="Voltage-gated potassium channels"/>
    <property type="match status" value="1"/>
</dbReference>
<dbReference type="Pfam" id="PF00497">
    <property type="entry name" value="SBP_bac_3"/>
    <property type="match status" value="1"/>
</dbReference>
<comment type="subcellular location">
    <subcellularLocation>
        <location evidence="1">Membrane</location>
        <topology evidence="1">Multi-pass membrane protein</topology>
    </subcellularLocation>
</comment>
<evidence type="ECO:0000313" key="14">
    <source>
        <dbReference type="EMBL" id="MBA2934414.1"/>
    </source>
</evidence>
<feature type="chain" id="PRO_5033054011" evidence="11">
    <location>
        <begin position="22"/>
        <end position="357"/>
    </location>
</feature>
<evidence type="ECO:0000256" key="5">
    <source>
        <dbReference type="ARBA" id="ARBA00023065"/>
    </source>
</evidence>
<name>A0A838L5H7_9SPHN</name>
<dbReference type="Gene3D" id="3.40.190.10">
    <property type="entry name" value="Periplasmic binding protein-like II"/>
    <property type="match status" value="3"/>
</dbReference>
<keyword evidence="4 10" id="KW-1133">Transmembrane helix</keyword>
<keyword evidence="7" id="KW-0675">Receptor</keyword>
<keyword evidence="8" id="KW-0325">Glycoprotein</keyword>
<dbReference type="EMBL" id="JACEIB010000006">
    <property type="protein sequence ID" value="MBA2934414.1"/>
    <property type="molecule type" value="Genomic_DNA"/>
</dbReference>
<evidence type="ECO:0000256" key="10">
    <source>
        <dbReference type="SAM" id="Phobius"/>
    </source>
</evidence>
<keyword evidence="11" id="KW-0732">Signal</keyword>
<evidence type="ECO:0000259" key="13">
    <source>
        <dbReference type="SMART" id="SM00079"/>
    </source>
</evidence>
<feature type="signal peptide" evidence="11">
    <location>
        <begin position="1"/>
        <end position="21"/>
    </location>
</feature>
<dbReference type="Pfam" id="PF00060">
    <property type="entry name" value="Lig_chan"/>
    <property type="match status" value="1"/>
</dbReference>
<dbReference type="GO" id="GO:0016020">
    <property type="term" value="C:membrane"/>
    <property type="evidence" value="ECO:0007669"/>
    <property type="project" value="UniProtKB-SubCell"/>
</dbReference>
<evidence type="ECO:0000256" key="6">
    <source>
        <dbReference type="ARBA" id="ARBA00023136"/>
    </source>
</evidence>
<dbReference type="PANTHER" id="PTHR18966">
    <property type="entry name" value="IONOTROPIC GLUTAMATE RECEPTOR"/>
    <property type="match status" value="1"/>
</dbReference>
<keyword evidence="3 10" id="KW-0812">Transmembrane</keyword>
<dbReference type="SMART" id="SM00062">
    <property type="entry name" value="PBPb"/>
    <property type="match status" value="1"/>
</dbReference>
<evidence type="ECO:0000256" key="7">
    <source>
        <dbReference type="ARBA" id="ARBA00023170"/>
    </source>
</evidence>